<evidence type="ECO:0000256" key="1">
    <source>
        <dbReference type="SAM" id="Phobius"/>
    </source>
</evidence>
<feature type="transmembrane region" description="Helical" evidence="1">
    <location>
        <begin position="141"/>
        <end position="160"/>
    </location>
</feature>
<dbReference type="AlphaFoldDB" id="A0A1F6A7L7"/>
<keyword evidence="1" id="KW-1133">Transmembrane helix</keyword>
<keyword evidence="1" id="KW-0812">Transmembrane</keyword>
<protein>
    <recommendedName>
        <fullName evidence="4">Glycosyltransferase RgtA/B/C/D-like domain-containing protein</fullName>
    </recommendedName>
</protein>
<proteinExistence type="predicted"/>
<organism evidence="2 3">
    <name type="scientific">Candidatus Gottesmanbacteria bacterium RIFCSPHIGHO2_02_FULL_40_13</name>
    <dbReference type="NCBI Taxonomy" id="1798384"/>
    <lineage>
        <taxon>Bacteria</taxon>
        <taxon>Candidatus Gottesmaniibacteriota</taxon>
    </lineage>
</organism>
<evidence type="ECO:0000313" key="2">
    <source>
        <dbReference type="EMBL" id="OGG20606.1"/>
    </source>
</evidence>
<accession>A0A1F6A7L7</accession>
<reference evidence="2 3" key="1">
    <citation type="journal article" date="2016" name="Nat. Commun.">
        <title>Thousands of microbial genomes shed light on interconnected biogeochemical processes in an aquifer system.</title>
        <authorList>
            <person name="Anantharaman K."/>
            <person name="Brown C.T."/>
            <person name="Hug L.A."/>
            <person name="Sharon I."/>
            <person name="Castelle C.J."/>
            <person name="Probst A.J."/>
            <person name="Thomas B.C."/>
            <person name="Singh A."/>
            <person name="Wilkins M.J."/>
            <person name="Karaoz U."/>
            <person name="Brodie E.L."/>
            <person name="Williams K.H."/>
            <person name="Hubbard S.S."/>
            <person name="Banfield J.F."/>
        </authorList>
    </citation>
    <scope>NUCLEOTIDE SEQUENCE [LARGE SCALE GENOMIC DNA]</scope>
</reference>
<evidence type="ECO:0008006" key="4">
    <source>
        <dbReference type="Google" id="ProtNLM"/>
    </source>
</evidence>
<feature type="transmembrane region" description="Helical" evidence="1">
    <location>
        <begin position="92"/>
        <end position="110"/>
    </location>
</feature>
<comment type="caution">
    <text evidence="2">The sequence shown here is derived from an EMBL/GenBank/DDBJ whole genome shotgun (WGS) entry which is preliminary data.</text>
</comment>
<feature type="transmembrane region" description="Helical" evidence="1">
    <location>
        <begin position="188"/>
        <end position="207"/>
    </location>
</feature>
<feature type="transmembrane region" description="Helical" evidence="1">
    <location>
        <begin position="250"/>
        <end position="266"/>
    </location>
</feature>
<dbReference type="Proteomes" id="UP000177092">
    <property type="component" value="Unassembled WGS sequence"/>
</dbReference>
<evidence type="ECO:0000313" key="3">
    <source>
        <dbReference type="Proteomes" id="UP000177092"/>
    </source>
</evidence>
<dbReference type="EMBL" id="MFJN01000041">
    <property type="protein sequence ID" value="OGG20606.1"/>
    <property type="molecule type" value="Genomic_DNA"/>
</dbReference>
<keyword evidence="1" id="KW-0472">Membrane</keyword>
<gene>
    <name evidence="2" type="ORF">A3D03_05340</name>
</gene>
<feature type="transmembrane region" description="Helical" evidence="1">
    <location>
        <begin position="273"/>
        <end position="296"/>
    </location>
</feature>
<feature type="transmembrane region" description="Helical" evidence="1">
    <location>
        <begin position="21"/>
        <end position="39"/>
    </location>
</feature>
<feature type="transmembrane region" description="Helical" evidence="1">
    <location>
        <begin position="116"/>
        <end position="132"/>
    </location>
</feature>
<name>A0A1F6A7L7_9BACT</name>
<feature type="transmembrane region" description="Helical" evidence="1">
    <location>
        <begin position="219"/>
        <end position="238"/>
    </location>
</feature>
<feature type="transmembrane region" description="Helical" evidence="1">
    <location>
        <begin position="64"/>
        <end position="85"/>
    </location>
</feature>
<sequence>MEIFVILLFTLTRILLGKRDGLIAAYIALTGSISPLLFFKEKLEISLAIPWWSNFDPLERLNTLPHYLIAQNFLLMCIILFIYFIRSHKIRYAIFSALSIFIGGIFFPAVLAPIGAALSLTIIFLTIREYVIKRKITINKLFFIGCSIIILSALFSLLIIKIQEHQGFPWNIWTSWNVARWNYSESTFNYNLFFIFGVLPINALPSIIKNLRSGNIENIFITIWFLFPFILLPFVNILQIPKLRLVEDAHFIPIAILASQTISVIISKFNSKITLIGLFVLYSILTFPVIVTMFKWRMSFVTNNFPPGVYYSSKNELSGLDYIKNAVPKNSVFLTLTAHIIPAYSPVISYWGHLNLTNNFTDKETNLKLFFGNQMNDRQVKEFLIQNSIDYIYVGPEEKKLSPKPISYDFLIPVYGNNDVTIYKFGQK</sequence>